<evidence type="ECO:0000256" key="1">
    <source>
        <dbReference type="ARBA" id="ARBA00004651"/>
    </source>
</evidence>
<feature type="transmembrane region" description="Helical" evidence="7">
    <location>
        <begin position="265"/>
        <end position="285"/>
    </location>
</feature>
<protein>
    <submittedName>
        <fullName evidence="9">Sugar ABC transporter permease</fullName>
    </submittedName>
</protein>
<evidence type="ECO:0000256" key="6">
    <source>
        <dbReference type="ARBA" id="ARBA00023136"/>
    </source>
</evidence>
<dbReference type="SUPFAM" id="SSF160964">
    <property type="entry name" value="MalF N-terminal region-like"/>
    <property type="match status" value="1"/>
</dbReference>
<evidence type="ECO:0000256" key="7">
    <source>
        <dbReference type="SAM" id="Phobius"/>
    </source>
</evidence>
<keyword evidence="4 7" id="KW-0812">Transmembrane</keyword>
<comment type="caution">
    <text evidence="9">The sequence shown here is derived from an EMBL/GenBank/DDBJ whole genome shotgun (WGS) entry which is preliminary data.</text>
</comment>
<keyword evidence="3" id="KW-1003">Cell membrane</keyword>
<feature type="transmembrane region" description="Helical" evidence="7">
    <location>
        <begin position="71"/>
        <end position="93"/>
    </location>
</feature>
<dbReference type="Gene3D" id="1.10.3720.10">
    <property type="entry name" value="MetI-like"/>
    <property type="match status" value="1"/>
</dbReference>
<name>A0A9X3WG77_9BACI</name>
<evidence type="ECO:0000313" key="9">
    <source>
        <dbReference type="EMBL" id="MDC3416869.1"/>
    </source>
</evidence>
<evidence type="ECO:0000259" key="8">
    <source>
        <dbReference type="PROSITE" id="PS50928"/>
    </source>
</evidence>
<dbReference type="PANTHER" id="PTHR43005">
    <property type="entry name" value="BLR7065 PROTEIN"/>
    <property type="match status" value="1"/>
</dbReference>
<dbReference type="InterPro" id="IPR035906">
    <property type="entry name" value="MetI-like_sf"/>
</dbReference>
<dbReference type="GO" id="GO:0005886">
    <property type="term" value="C:plasma membrane"/>
    <property type="evidence" value="ECO:0007669"/>
    <property type="project" value="UniProtKB-SubCell"/>
</dbReference>
<keyword evidence="5 7" id="KW-1133">Transmembrane helix</keyword>
<dbReference type="RefSeq" id="WP_272445905.1">
    <property type="nucleotide sequence ID" value="NZ_JAMQKC010000005.1"/>
</dbReference>
<feature type="transmembrane region" description="Helical" evidence="7">
    <location>
        <begin position="12"/>
        <end position="35"/>
    </location>
</feature>
<evidence type="ECO:0000256" key="4">
    <source>
        <dbReference type="ARBA" id="ARBA00022692"/>
    </source>
</evidence>
<dbReference type="CDD" id="cd06261">
    <property type="entry name" value="TM_PBP2"/>
    <property type="match status" value="1"/>
</dbReference>
<feature type="domain" description="ABC transmembrane type-1" evidence="8">
    <location>
        <begin position="67"/>
        <end position="286"/>
    </location>
</feature>
<dbReference type="Proteomes" id="UP001145069">
    <property type="component" value="Unassembled WGS sequence"/>
</dbReference>
<evidence type="ECO:0000256" key="2">
    <source>
        <dbReference type="ARBA" id="ARBA00022448"/>
    </source>
</evidence>
<evidence type="ECO:0000256" key="5">
    <source>
        <dbReference type="ARBA" id="ARBA00022989"/>
    </source>
</evidence>
<comment type="subcellular location">
    <subcellularLocation>
        <location evidence="1">Cell membrane</location>
        <topology evidence="1">Multi-pass membrane protein</topology>
    </subcellularLocation>
</comment>
<dbReference type="PROSITE" id="PS50928">
    <property type="entry name" value="ABC_TM1"/>
    <property type="match status" value="1"/>
</dbReference>
<gene>
    <name evidence="9" type="ORF">NC799_08040</name>
</gene>
<organism evidence="9 10">
    <name type="scientific">Aquibacillus salsiterrae</name>
    <dbReference type="NCBI Taxonomy" id="2950439"/>
    <lineage>
        <taxon>Bacteria</taxon>
        <taxon>Bacillati</taxon>
        <taxon>Bacillota</taxon>
        <taxon>Bacilli</taxon>
        <taxon>Bacillales</taxon>
        <taxon>Bacillaceae</taxon>
        <taxon>Aquibacillus</taxon>
    </lineage>
</organism>
<dbReference type="InterPro" id="IPR000515">
    <property type="entry name" value="MetI-like"/>
</dbReference>
<reference evidence="9" key="1">
    <citation type="submission" date="2022-06" db="EMBL/GenBank/DDBJ databases">
        <title>Aquibacillus sp. a new bacterium isolated from soil saline samples.</title>
        <authorList>
            <person name="Galisteo C."/>
            <person name="De La Haba R."/>
            <person name="Sanchez-Porro C."/>
            <person name="Ventosa A."/>
        </authorList>
    </citation>
    <scope>NUCLEOTIDE SEQUENCE</scope>
    <source>
        <strain evidence="9">3ASR75-54</strain>
    </source>
</reference>
<sequence length="293" mass="32853">MHTDKKTPYLFLLPYILLFLTFIIIPIIMAIYLSFTNFNTIERPDLIGFLNYINLLTQDEIFMQYVLPNTVLFAVIVGPGGYILSFLLAWCLAQLTTLPRMILALIFYSPSMTQGVAMAVVWKIMFSGNQSGYVNSILMRWGIITEPIIFLQDTRFILPIMIIVALWSSMGVGFLAMLAGVLNIDQTLYEAGAIDGIKNRFQELFYITIPSMKPQMLFGAVMAIVGTFSTGIIGVQLTGANPTPGYAGQLIVNHIEDYGFIRFEMGYAAALSVVLLLIIYMFSYISKKLFSET</sequence>
<dbReference type="EMBL" id="JAMQKC010000005">
    <property type="protein sequence ID" value="MDC3416869.1"/>
    <property type="molecule type" value="Genomic_DNA"/>
</dbReference>
<proteinExistence type="predicted"/>
<keyword evidence="10" id="KW-1185">Reference proteome</keyword>
<keyword evidence="2" id="KW-0813">Transport</keyword>
<dbReference type="PANTHER" id="PTHR43005:SF1">
    <property type="entry name" value="SPERMIDINE_PUTRESCINE TRANSPORT SYSTEM PERMEASE PROTEIN"/>
    <property type="match status" value="1"/>
</dbReference>
<evidence type="ECO:0000313" key="10">
    <source>
        <dbReference type="Proteomes" id="UP001145069"/>
    </source>
</evidence>
<evidence type="ECO:0000256" key="3">
    <source>
        <dbReference type="ARBA" id="ARBA00022475"/>
    </source>
</evidence>
<keyword evidence="6 7" id="KW-0472">Membrane</keyword>
<accession>A0A9X3WG77</accession>
<dbReference type="AlphaFoldDB" id="A0A9X3WG77"/>
<feature type="transmembrane region" description="Helical" evidence="7">
    <location>
        <begin position="216"/>
        <end position="237"/>
    </location>
</feature>
<feature type="transmembrane region" description="Helical" evidence="7">
    <location>
        <begin position="105"/>
        <end position="125"/>
    </location>
</feature>
<feature type="transmembrane region" description="Helical" evidence="7">
    <location>
        <begin position="156"/>
        <end position="182"/>
    </location>
</feature>
<dbReference type="SUPFAM" id="SSF161098">
    <property type="entry name" value="MetI-like"/>
    <property type="match status" value="1"/>
</dbReference>
<dbReference type="GO" id="GO:0055085">
    <property type="term" value="P:transmembrane transport"/>
    <property type="evidence" value="ECO:0007669"/>
    <property type="project" value="InterPro"/>
</dbReference>